<organism evidence="1 2">
    <name type="scientific">Mycolicibacterium litorale</name>
    <dbReference type="NCBI Taxonomy" id="758802"/>
    <lineage>
        <taxon>Bacteria</taxon>
        <taxon>Bacillati</taxon>
        <taxon>Actinomycetota</taxon>
        <taxon>Actinomycetes</taxon>
        <taxon>Mycobacteriales</taxon>
        <taxon>Mycobacteriaceae</taxon>
        <taxon>Mycolicibacterium</taxon>
    </lineage>
</organism>
<dbReference type="InterPro" id="IPR009499">
    <property type="entry name" value="AllG-like"/>
</dbReference>
<dbReference type="EMBL" id="AP023287">
    <property type="protein sequence ID" value="BCI52262.1"/>
    <property type="molecule type" value="Genomic_DNA"/>
</dbReference>
<dbReference type="RefSeq" id="WP_185295109.1">
    <property type="nucleotide sequence ID" value="NZ_AP023287.1"/>
</dbReference>
<protein>
    <recommendedName>
        <fullName evidence="3">DUF1116 domain-containing protein</fullName>
    </recommendedName>
</protein>
<sequence>MTGTDANATALQRVLATDPVWTGIVRAAEVVSADRVLFHAGPPFPHWDAVPLPVRNSMALAAVYEGWSATSEDALTALANGDIEYRAAQDHDMVVPLCGVISPSMALHVVADAHSARVKYAALNEGMQHCLRLGTDDREIPRFHHWLNGDYARYLARRVGTPVRLWPFLAQSHTLGDDGHSRTVAASGLFNDLLVDRDTPSDVAEFLGTCGAFALNLWMAAAAVALTAAEGVPDCDLVTRAGGNGSQFGIQIAARPGQWITTTATPPQGPIDAHLEDTEILGAIGDSAVVDVFGLGGQSLTHAPDVRQALAGHLPSDALARPDQLLPATLEAAGGLRTGLSARAVADSGVGPIVLLGLISARGHGRVGGGCYQPPIGLFSECVGR</sequence>
<dbReference type="AlphaFoldDB" id="A0A6S6P262"/>
<name>A0A6S6P262_9MYCO</name>
<dbReference type="Gene3D" id="3.90.1700.10">
    <property type="entry name" value="v583 domain like"/>
    <property type="match status" value="1"/>
</dbReference>
<dbReference type="Proteomes" id="UP000515734">
    <property type="component" value="Chromosome"/>
</dbReference>
<accession>A0A6S6P262</accession>
<dbReference type="InterPro" id="IPR024033">
    <property type="entry name" value="OXTCase_su_AllG_h-dom"/>
</dbReference>
<evidence type="ECO:0000313" key="2">
    <source>
        <dbReference type="Proteomes" id="UP000515734"/>
    </source>
</evidence>
<evidence type="ECO:0008006" key="3">
    <source>
        <dbReference type="Google" id="ProtNLM"/>
    </source>
</evidence>
<dbReference type="Gene3D" id="1.10.10.660">
    <property type="entry name" value="conserved protein of unknown function from Enterococcus faecalis V583"/>
    <property type="match status" value="1"/>
</dbReference>
<dbReference type="Pfam" id="PF06545">
    <property type="entry name" value="AllG"/>
    <property type="match status" value="1"/>
</dbReference>
<proteinExistence type="predicted"/>
<evidence type="ECO:0000313" key="1">
    <source>
        <dbReference type="EMBL" id="BCI52262.1"/>
    </source>
</evidence>
<reference evidence="1 2" key="1">
    <citation type="submission" date="2020-07" db="EMBL/GenBank/DDBJ databases">
        <title>Complete genome sequence of Mycolicibacterium litorale like strain isolated from cardiac implantable electronic device infection.</title>
        <authorList>
            <person name="Fukano H."/>
            <person name="Miyama H."/>
            <person name="Hoshino Y."/>
        </authorList>
    </citation>
    <scope>NUCLEOTIDE SEQUENCE [LARGE SCALE GENOMIC DNA]</scope>
    <source>
        <strain evidence="1 2">NIIDNTM18</strain>
    </source>
</reference>
<gene>
    <name evidence="1" type="ORF">NIIDNTM18_15400</name>
</gene>
<dbReference type="Gene3D" id="3.90.1710.10">
    <property type="entry name" value="Enterococcus faecalis V583 domain"/>
    <property type="match status" value="1"/>
</dbReference>